<reference evidence="1" key="1">
    <citation type="submission" date="2022-04" db="EMBL/GenBank/DDBJ databases">
        <title>Chromosome-scale genome assembly of Holotrichia oblita Faldermann.</title>
        <authorList>
            <person name="Rongchong L."/>
        </authorList>
    </citation>
    <scope>NUCLEOTIDE SEQUENCE</scope>
    <source>
        <strain evidence="1">81SQS9</strain>
    </source>
</reference>
<evidence type="ECO:0000313" key="2">
    <source>
        <dbReference type="Proteomes" id="UP001056778"/>
    </source>
</evidence>
<keyword evidence="1" id="KW-0378">Hydrolase</keyword>
<keyword evidence="1" id="KW-0540">Nuclease</keyword>
<dbReference type="EMBL" id="CM043021">
    <property type="protein sequence ID" value="KAI4458146.1"/>
    <property type="molecule type" value="Genomic_DNA"/>
</dbReference>
<keyword evidence="2" id="KW-1185">Reference proteome</keyword>
<accession>A0ACB9SV61</accession>
<evidence type="ECO:0000313" key="1">
    <source>
        <dbReference type="EMBL" id="KAI4458146.1"/>
    </source>
</evidence>
<gene>
    <name evidence="1" type="ORF">MML48_7g00009775</name>
</gene>
<keyword evidence="1" id="KW-0255">Endonuclease</keyword>
<protein>
    <submittedName>
        <fullName evidence="1">Endonuclease related</fullName>
    </submittedName>
</protein>
<sequence length="304" mass="34676">MARLLKKCVIASGISIASFYCGIYYEKKTTSNETLFDKFKNLPGLPLYGTVSAATSFSPVPQSMNRTSQIMKYGFPSLDNVKSFSDYVLSYDRRTRVAHWVFEHLTKETVKYNDAVDRSLCNFMPDESIHHFFRAENSDYLRSGYDRGHLAAAGNHRCCQKDVEQTFYLSNMAPQVGVGFNRDSWNRLEKYVRKLTKKYINVYCCTGPLYLPRKEADGKNYVKYEVIGANNVAVPTHFFKIVVAEMENGELHMESYVMPNQVIDNNVALSNFQVPPEAIERAAGLLFFDNVSRSKMKTINGKKS</sequence>
<name>A0ACB9SV61_HOLOL</name>
<proteinExistence type="predicted"/>
<dbReference type="Proteomes" id="UP001056778">
    <property type="component" value="Chromosome 7"/>
</dbReference>
<comment type="caution">
    <text evidence="1">The sequence shown here is derived from an EMBL/GenBank/DDBJ whole genome shotgun (WGS) entry which is preliminary data.</text>
</comment>
<organism evidence="1 2">
    <name type="scientific">Holotrichia oblita</name>
    <name type="common">Chafer beetle</name>
    <dbReference type="NCBI Taxonomy" id="644536"/>
    <lineage>
        <taxon>Eukaryota</taxon>
        <taxon>Metazoa</taxon>
        <taxon>Ecdysozoa</taxon>
        <taxon>Arthropoda</taxon>
        <taxon>Hexapoda</taxon>
        <taxon>Insecta</taxon>
        <taxon>Pterygota</taxon>
        <taxon>Neoptera</taxon>
        <taxon>Endopterygota</taxon>
        <taxon>Coleoptera</taxon>
        <taxon>Polyphaga</taxon>
        <taxon>Scarabaeiformia</taxon>
        <taxon>Scarabaeidae</taxon>
        <taxon>Melolonthinae</taxon>
        <taxon>Holotrichia</taxon>
    </lineage>
</organism>